<protein>
    <submittedName>
        <fullName evidence="2">Replication initiation factor domain-containing protein</fullName>
    </submittedName>
</protein>
<sequence>MGTSDLQELGLSIKKSREDRRWTQKDLAVKVGISRSLLAKFEKGTRRLSEDTLNKLLDCLRETEAKPEYTILIDYLAIHFFSNDYQKLVEEVLGIKLKYFEQTDFAPLGYTGRFTRNDTINVLYSVDDPEKGTLLDLTGQGCKHLAMLLNTRKMTWQDFFAKVFQFQGNFTRIDFTLDDPVGILDIPELAQKTQLGHIKTVFRTSDVNYSTDISNSDSNGLTLYLGSRKSNCRFCFYQKDYEQRKRRGISLEDATIKNRFELRYRKEKAQKLAEQMMTSSDFESLFFELINGAVCFYDGDPDEPGTRIDPKWAEFISNHGEISLSLETTPQTFSKSINWLSHGVAPTLSFINEVDRLFGSSLLTAIIDTGEMNPHQEKIMENMREEPDFYQPEVDYYEHELRQKRQRERC</sequence>
<reference evidence="3" key="1">
    <citation type="journal article" date="2019" name="Int. J. Syst. Evol. Microbiol.">
        <title>The Global Catalogue of Microorganisms (GCM) 10K type strain sequencing project: providing services to taxonomists for standard genome sequencing and annotation.</title>
        <authorList>
            <consortium name="The Broad Institute Genomics Platform"/>
            <consortium name="The Broad Institute Genome Sequencing Center for Infectious Disease"/>
            <person name="Wu L."/>
            <person name="Ma J."/>
        </authorList>
    </citation>
    <scope>NUCLEOTIDE SEQUENCE [LARGE SCALE GENOMIC DNA]</scope>
    <source>
        <strain evidence="3">TISTR 932</strain>
    </source>
</reference>
<dbReference type="SUPFAM" id="SSF47413">
    <property type="entry name" value="lambda repressor-like DNA-binding domains"/>
    <property type="match status" value="1"/>
</dbReference>
<evidence type="ECO:0000313" key="3">
    <source>
        <dbReference type="Proteomes" id="UP001597427"/>
    </source>
</evidence>
<dbReference type="Pfam" id="PF02486">
    <property type="entry name" value="Rep_trans"/>
    <property type="match status" value="1"/>
</dbReference>
<dbReference type="PROSITE" id="PS50943">
    <property type="entry name" value="HTH_CROC1"/>
    <property type="match status" value="1"/>
</dbReference>
<dbReference type="Gene3D" id="1.10.260.40">
    <property type="entry name" value="lambda repressor-like DNA-binding domains"/>
    <property type="match status" value="1"/>
</dbReference>
<feature type="domain" description="HTH cro/C1-type" evidence="1">
    <location>
        <begin position="13"/>
        <end position="67"/>
    </location>
</feature>
<dbReference type="InterPro" id="IPR003491">
    <property type="entry name" value="REP-like_C"/>
</dbReference>
<dbReference type="RefSeq" id="WP_375035198.1">
    <property type="nucleotide sequence ID" value="NZ_JBHUMO010000058.1"/>
</dbReference>
<accession>A0ABW5TLA6</accession>
<proteinExistence type="predicted"/>
<evidence type="ECO:0000259" key="1">
    <source>
        <dbReference type="PROSITE" id="PS50943"/>
    </source>
</evidence>
<name>A0ABW5TLA6_9ENTE</name>
<dbReference type="EMBL" id="JBHUMO010000058">
    <property type="protein sequence ID" value="MFD2729722.1"/>
    <property type="molecule type" value="Genomic_DNA"/>
</dbReference>
<dbReference type="SMART" id="SM00530">
    <property type="entry name" value="HTH_XRE"/>
    <property type="match status" value="1"/>
</dbReference>
<evidence type="ECO:0000313" key="2">
    <source>
        <dbReference type="EMBL" id="MFD2729722.1"/>
    </source>
</evidence>
<dbReference type="CDD" id="cd00093">
    <property type="entry name" value="HTH_XRE"/>
    <property type="match status" value="1"/>
</dbReference>
<dbReference type="Pfam" id="PF01381">
    <property type="entry name" value="HTH_3"/>
    <property type="match status" value="1"/>
</dbReference>
<keyword evidence="3" id="KW-1185">Reference proteome</keyword>
<dbReference type="GO" id="GO:0003743">
    <property type="term" value="F:translation initiation factor activity"/>
    <property type="evidence" value="ECO:0007669"/>
    <property type="project" value="UniProtKB-KW"/>
</dbReference>
<dbReference type="Proteomes" id="UP001597427">
    <property type="component" value="Unassembled WGS sequence"/>
</dbReference>
<comment type="caution">
    <text evidence="2">The sequence shown here is derived from an EMBL/GenBank/DDBJ whole genome shotgun (WGS) entry which is preliminary data.</text>
</comment>
<dbReference type="InterPro" id="IPR010982">
    <property type="entry name" value="Lambda_DNA-bd_dom_sf"/>
</dbReference>
<keyword evidence="2" id="KW-0396">Initiation factor</keyword>
<gene>
    <name evidence="2" type="ORF">ACFSR0_09875</name>
</gene>
<dbReference type="InterPro" id="IPR040819">
    <property type="entry name" value="Rol_Rep_N"/>
</dbReference>
<keyword evidence="2" id="KW-0648">Protein biosynthesis</keyword>
<organism evidence="2 3">
    <name type="scientific">Enterococcus camelliae</name>
    <dbReference type="NCBI Taxonomy" id="453959"/>
    <lineage>
        <taxon>Bacteria</taxon>
        <taxon>Bacillati</taxon>
        <taxon>Bacillota</taxon>
        <taxon>Bacilli</taxon>
        <taxon>Lactobacillales</taxon>
        <taxon>Enterococcaceae</taxon>
        <taxon>Enterococcus</taxon>
    </lineage>
</organism>
<dbReference type="Pfam" id="PF18106">
    <property type="entry name" value="Rol_Rep_N"/>
    <property type="match status" value="1"/>
</dbReference>
<dbReference type="InterPro" id="IPR001387">
    <property type="entry name" value="Cro/C1-type_HTH"/>
</dbReference>